<dbReference type="PANTHER" id="PTHR31435:SF10">
    <property type="entry name" value="BSR4717 PROTEIN"/>
    <property type="match status" value="1"/>
</dbReference>
<dbReference type="Proteomes" id="UP000277766">
    <property type="component" value="Unassembled WGS sequence"/>
</dbReference>
<dbReference type="PANTHER" id="PTHR31435">
    <property type="entry name" value="PROTEIN NATD1"/>
    <property type="match status" value="1"/>
</dbReference>
<reference evidence="2 3" key="1">
    <citation type="submission" date="2018-12" db="EMBL/GenBank/DDBJ databases">
        <title>Deinococcus radiophilus ATCC 27603 genome sequencing and assembly.</title>
        <authorList>
            <person name="Maclea K.S."/>
            <person name="Maynard C.R."/>
        </authorList>
    </citation>
    <scope>NUCLEOTIDE SEQUENCE [LARGE SCALE GENOMIC DNA]</scope>
    <source>
        <strain evidence="2 3">ATCC 27603</strain>
    </source>
</reference>
<keyword evidence="2" id="KW-0808">Transferase</keyword>
<gene>
    <name evidence="2" type="ORF">EJ104_09030</name>
</gene>
<dbReference type="PROSITE" id="PS51729">
    <property type="entry name" value="GNAT_YJDJ"/>
    <property type="match status" value="1"/>
</dbReference>
<proteinExistence type="predicted"/>
<dbReference type="InterPro" id="IPR045057">
    <property type="entry name" value="Gcn5-rel_NAT"/>
</dbReference>
<protein>
    <submittedName>
        <fullName evidence="2">N-acetyltransferase</fullName>
    </submittedName>
</protein>
<dbReference type="RefSeq" id="WP_126352410.1">
    <property type="nucleotide sequence ID" value="NZ_JBHSVX010000005.1"/>
</dbReference>
<keyword evidence="3" id="KW-1185">Reference proteome</keyword>
<dbReference type="Gene3D" id="3.40.630.30">
    <property type="match status" value="1"/>
</dbReference>
<comment type="caution">
    <text evidence="2">The sequence shown here is derived from an EMBL/GenBank/DDBJ whole genome shotgun (WGS) entry which is preliminary data.</text>
</comment>
<dbReference type="AlphaFoldDB" id="A0A3S0KA67"/>
<evidence type="ECO:0000259" key="1">
    <source>
        <dbReference type="PROSITE" id="PS51729"/>
    </source>
</evidence>
<accession>A0A3S0KA67</accession>
<evidence type="ECO:0000313" key="2">
    <source>
        <dbReference type="EMBL" id="RTR26138.1"/>
    </source>
</evidence>
<dbReference type="GO" id="GO:0016740">
    <property type="term" value="F:transferase activity"/>
    <property type="evidence" value="ECO:0007669"/>
    <property type="project" value="UniProtKB-KW"/>
</dbReference>
<organism evidence="2 3">
    <name type="scientific">Deinococcus radiophilus</name>
    <dbReference type="NCBI Taxonomy" id="32062"/>
    <lineage>
        <taxon>Bacteria</taxon>
        <taxon>Thermotogati</taxon>
        <taxon>Deinococcota</taxon>
        <taxon>Deinococci</taxon>
        <taxon>Deinococcales</taxon>
        <taxon>Deinococcaceae</taxon>
        <taxon>Deinococcus</taxon>
    </lineage>
</organism>
<dbReference type="InterPro" id="IPR016181">
    <property type="entry name" value="Acyl_CoA_acyltransferase"/>
</dbReference>
<evidence type="ECO:0000313" key="3">
    <source>
        <dbReference type="Proteomes" id="UP000277766"/>
    </source>
</evidence>
<dbReference type="OrthoDB" id="9793389at2"/>
<sequence length="108" mass="12170">MESRDISVIRNDEQSRYEAQVEYSNVGHLDFEDLGDALMLTHTEIQAEAEGEGYGTELVRGALDDIREQGKLVVPQCSFVAAFIDKNPEYRELVHPNQRGQLGMDTRG</sequence>
<name>A0A3S0KA67_9DEIO</name>
<dbReference type="InterPro" id="IPR031165">
    <property type="entry name" value="GNAT_YJDJ"/>
</dbReference>
<dbReference type="SUPFAM" id="SSF55729">
    <property type="entry name" value="Acyl-CoA N-acyltransferases (Nat)"/>
    <property type="match status" value="1"/>
</dbReference>
<feature type="domain" description="N-acetyltransferase" evidence="1">
    <location>
        <begin position="9"/>
        <end position="95"/>
    </location>
</feature>
<dbReference type="Pfam" id="PF14542">
    <property type="entry name" value="Acetyltransf_CG"/>
    <property type="match status" value="1"/>
</dbReference>
<dbReference type="EMBL" id="RXPE01000018">
    <property type="protein sequence ID" value="RTR26138.1"/>
    <property type="molecule type" value="Genomic_DNA"/>
</dbReference>